<evidence type="ECO:0000313" key="3">
    <source>
        <dbReference type="Proteomes" id="UP000532194"/>
    </source>
</evidence>
<sequence length="387" mass="43989">MCGETMKKLWKERWMYFATSWVCVSWMVIYNLGIEGMTPLLYGELSIMVFLFLVWPLYPVYGSIIYVVSSIILWIMPFPSLGAYWISTMSFYASIIVLGMRKGRIRLSVICLVVVETLYLVTSLMQYQIVSGFCSMLFLILLAWTVGVIIRFAINNQKQLLVAEEKERYRSRQLEMLHVLHDSVANDLVYVVTRCRSLNLNNQDNLLDDICVTLEHCLSELRQRVIIPERQHLESQEINDTRIESEVSHNEVYDIKKCMSVIGGHLSELGFIGEPQCLGPLRLLSNDVAHVIVNCINELSSNIAKHGVKGEYILTVVVEDSATIIISSNKCSPESKDALSSSFSSGAGLMLLEQMIHDINGSMSYGKQDGEWVTYITIPHYRSEVIL</sequence>
<dbReference type="RefSeq" id="WP_169170941.1">
    <property type="nucleotide sequence ID" value="NZ_JAAIII010000001.1"/>
</dbReference>
<dbReference type="EMBL" id="JAAIII010000001">
    <property type="protein sequence ID" value="NMM92847.1"/>
    <property type="molecule type" value="Genomic_DNA"/>
</dbReference>
<keyword evidence="1" id="KW-0472">Membrane</keyword>
<name>A0A7Y0EM94_9BIFI</name>
<organism evidence="2 3">
    <name type="scientific">Bifidobacterium oedipodis</name>
    <dbReference type="NCBI Taxonomy" id="2675322"/>
    <lineage>
        <taxon>Bacteria</taxon>
        <taxon>Bacillati</taxon>
        <taxon>Actinomycetota</taxon>
        <taxon>Actinomycetes</taxon>
        <taxon>Bifidobacteriales</taxon>
        <taxon>Bifidobacteriaceae</taxon>
        <taxon>Bifidobacterium</taxon>
    </lineage>
</organism>
<keyword evidence="1" id="KW-1133">Transmembrane helix</keyword>
<dbReference type="Gene3D" id="3.30.565.10">
    <property type="entry name" value="Histidine kinase-like ATPase, C-terminal domain"/>
    <property type="match status" value="1"/>
</dbReference>
<keyword evidence="2" id="KW-0808">Transferase</keyword>
<feature type="transmembrane region" description="Helical" evidence="1">
    <location>
        <begin position="107"/>
        <end position="129"/>
    </location>
</feature>
<dbReference type="Proteomes" id="UP000532194">
    <property type="component" value="Unassembled WGS sequence"/>
</dbReference>
<dbReference type="GO" id="GO:0016301">
    <property type="term" value="F:kinase activity"/>
    <property type="evidence" value="ECO:0007669"/>
    <property type="project" value="UniProtKB-KW"/>
</dbReference>
<feature type="transmembrane region" description="Helical" evidence="1">
    <location>
        <begin position="135"/>
        <end position="154"/>
    </location>
</feature>
<protein>
    <submittedName>
        <fullName evidence="2">Signal transduction histidine kinase</fullName>
    </submittedName>
</protein>
<gene>
    <name evidence="2" type="ORF">G1C95_0032</name>
</gene>
<keyword evidence="3" id="KW-1185">Reference proteome</keyword>
<keyword evidence="1" id="KW-0812">Transmembrane</keyword>
<dbReference type="AlphaFoldDB" id="A0A7Y0EM94"/>
<dbReference type="InterPro" id="IPR036890">
    <property type="entry name" value="HATPase_C_sf"/>
</dbReference>
<keyword evidence="2" id="KW-0418">Kinase</keyword>
<evidence type="ECO:0000256" key="1">
    <source>
        <dbReference type="SAM" id="Phobius"/>
    </source>
</evidence>
<comment type="caution">
    <text evidence="2">The sequence shown here is derived from an EMBL/GenBank/DDBJ whole genome shotgun (WGS) entry which is preliminary data.</text>
</comment>
<feature type="transmembrane region" description="Helical" evidence="1">
    <location>
        <begin position="14"/>
        <end position="33"/>
    </location>
</feature>
<accession>A0A7Y0EM94</accession>
<proteinExistence type="predicted"/>
<reference evidence="2 3" key="1">
    <citation type="submission" date="2020-02" db="EMBL/GenBank/DDBJ databases">
        <title>Characterization of phylogenetic diversity of novel bifidobacterial species isolated in Czech ZOOs.</title>
        <authorList>
            <person name="Lugli G.A."/>
            <person name="Vera N.B."/>
            <person name="Ventura M."/>
        </authorList>
    </citation>
    <scope>NUCLEOTIDE SEQUENCE [LARGE SCALE GENOMIC DNA]</scope>
    <source>
        <strain evidence="2 3">DSM 109957</strain>
    </source>
</reference>
<feature type="transmembrane region" description="Helical" evidence="1">
    <location>
        <begin position="40"/>
        <end position="58"/>
    </location>
</feature>
<evidence type="ECO:0000313" key="2">
    <source>
        <dbReference type="EMBL" id="NMM92847.1"/>
    </source>
</evidence>